<accession>A0A0R0DDS8</accession>
<comment type="caution">
    <text evidence="1">The sequence shown here is derived from an EMBL/GenBank/DDBJ whole genome shotgun (WGS) entry which is preliminary data.</text>
</comment>
<dbReference type="Proteomes" id="UP000050956">
    <property type="component" value="Unassembled WGS sequence"/>
</dbReference>
<proteinExistence type="predicted"/>
<keyword evidence="2" id="KW-1185">Reference proteome</keyword>
<dbReference type="AlphaFoldDB" id="A0A0R0DDS8"/>
<reference evidence="1 2" key="1">
    <citation type="submission" date="2015-05" db="EMBL/GenBank/DDBJ databases">
        <title>Genome sequencing and analysis of members of genus Stenotrophomonas.</title>
        <authorList>
            <person name="Patil P.P."/>
            <person name="Midha S."/>
            <person name="Patil P.B."/>
        </authorList>
    </citation>
    <scope>NUCLEOTIDE SEQUENCE [LARGE SCALE GENOMIC DNA]</scope>
    <source>
        <strain evidence="1 2">DSM 24757</strain>
    </source>
</reference>
<sequence length="83" mass="8855">MLMGGAGGLVLSTTTDGTRYALYSIQGNGFAIAGLQKSAAGSARATSNIECDMSTLQEAEDERLQNVIDTWAHDQRYENKGLL</sequence>
<gene>
    <name evidence="1" type="ORF">ABB30_08890</name>
</gene>
<evidence type="ECO:0000313" key="1">
    <source>
        <dbReference type="EMBL" id="KRG76818.1"/>
    </source>
</evidence>
<evidence type="ECO:0000313" key="2">
    <source>
        <dbReference type="Proteomes" id="UP000050956"/>
    </source>
</evidence>
<protein>
    <submittedName>
        <fullName evidence="1">Uncharacterized protein</fullName>
    </submittedName>
</protein>
<organism evidence="1 2">
    <name type="scientific">Stenotrophomonas ginsengisoli</name>
    <dbReference type="NCBI Taxonomy" id="336566"/>
    <lineage>
        <taxon>Bacteria</taxon>
        <taxon>Pseudomonadati</taxon>
        <taxon>Pseudomonadota</taxon>
        <taxon>Gammaproteobacteria</taxon>
        <taxon>Lysobacterales</taxon>
        <taxon>Lysobacteraceae</taxon>
        <taxon>Stenotrophomonas</taxon>
    </lineage>
</organism>
<dbReference type="PATRIC" id="fig|336566.3.peg.1188"/>
<name>A0A0R0DDS8_9GAMM</name>
<dbReference type="EMBL" id="LDJM01000021">
    <property type="protein sequence ID" value="KRG76818.1"/>
    <property type="molecule type" value="Genomic_DNA"/>
</dbReference>